<dbReference type="STRING" id="198312.SAMN02745193_02608"/>
<dbReference type="Pfam" id="PF06055">
    <property type="entry name" value="ExoD"/>
    <property type="match status" value="1"/>
</dbReference>
<keyword evidence="1" id="KW-0812">Transmembrane</keyword>
<dbReference type="OrthoDB" id="7949130at2"/>
<feature type="transmembrane region" description="Helical" evidence="1">
    <location>
        <begin position="178"/>
        <end position="198"/>
    </location>
</feature>
<accession>A0A1M7SYP1</accession>
<keyword evidence="3" id="KW-1185">Reference proteome</keyword>
<gene>
    <name evidence="2" type="ORF">SAMN02745193_02608</name>
</gene>
<dbReference type="EMBL" id="FRDF01000016">
    <property type="protein sequence ID" value="SHN63548.1"/>
    <property type="molecule type" value="Genomic_DNA"/>
</dbReference>
<dbReference type="RefSeq" id="WP_072675445.1">
    <property type="nucleotide sequence ID" value="NZ_FRDF01000016.1"/>
</dbReference>
<keyword evidence="1" id="KW-0472">Membrane</keyword>
<feature type="transmembrane region" description="Helical" evidence="1">
    <location>
        <begin position="132"/>
        <end position="148"/>
    </location>
</feature>
<evidence type="ECO:0000313" key="2">
    <source>
        <dbReference type="EMBL" id="SHN63548.1"/>
    </source>
</evidence>
<reference evidence="3" key="1">
    <citation type="submission" date="2016-12" db="EMBL/GenBank/DDBJ databases">
        <authorList>
            <person name="Varghese N."/>
            <person name="Submissions S."/>
        </authorList>
    </citation>
    <scope>NUCLEOTIDE SEQUENCE [LARGE SCALE GENOMIC DNA]</scope>
    <source>
        <strain evidence="3">DSM 11032</strain>
    </source>
</reference>
<dbReference type="PIRSF" id="PIRSF033239">
    <property type="entry name" value="ExoD"/>
    <property type="match status" value="1"/>
</dbReference>
<feature type="transmembrane region" description="Helical" evidence="1">
    <location>
        <begin position="154"/>
        <end position="173"/>
    </location>
</feature>
<proteinExistence type="predicted"/>
<organism evidence="2 3">
    <name type="scientific">Erythrobacter sanguineus</name>
    <dbReference type="NCBI Taxonomy" id="198312"/>
    <lineage>
        <taxon>Bacteria</taxon>
        <taxon>Pseudomonadati</taxon>
        <taxon>Pseudomonadota</taxon>
        <taxon>Alphaproteobacteria</taxon>
        <taxon>Sphingomonadales</taxon>
        <taxon>Erythrobacteraceae</taxon>
        <taxon>Erythrobacter/Porphyrobacter group</taxon>
        <taxon>Erythrobacter</taxon>
    </lineage>
</organism>
<dbReference type="Proteomes" id="UP000184391">
    <property type="component" value="Unassembled WGS sequence"/>
</dbReference>
<dbReference type="PANTHER" id="PTHR41795:SF1">
    <property type="entry name" value="EXOPOLYSACCHARIDE SYNTHESIS PROTEIN"/>
    <property type="match status" value="1"/>
</dbReference>
<name>A0A1M7SYP1_9SPHN</name>
<evidence type="ECO:0000313" key="3">
    <source>
        <dbReference type="Proteomes" id="UP000184391"/>
    </source>
</evidence>
<dbReference type="PANTHER" id="PTHR41795">
    <property type="entry name" value="EXOPOLYSACCHARIDE SYNTHESIS PROTEIN"/>
    <property type="match status" value="1"/>
</dbReference>
<evidence type="ECO:0000256" key="1">
    <source>
        <dbReference type="SAM" id="Phobius"/>
    </source>
</evidence>
<sequence length="199" mass="20878">MTRDGNGGELTRIATFLDRLEDLGESADRLQVTQIIDALGREAFGPALLLLGLMALSPLGDIPGGPTIMSIGIVTIAAEMAVGRDTLWVPGLLARRSVKAERLGQVVKPLRSVLKLLSKVFRPRLTRLTQGPFARLIAALCGVLALALPPLEVVPFGATIPSSIITILALGLVARDGLLVLLSFALIAAAACFGLAQIL</sequence>
<keyword evidence="1" id="KW-1133">Transmembrane helix</keyword>
<dbReference type="AlphaFoldDB" id="A0A1M7SYP1"/>
<dbReference type="InterPro" id="IPR010331">
    <property type="entry name" value="ExoD"/>
</dbReference>
<protein>
    <submittedName>
        <fullName evidence="2">Uncharacterized conserved protein</fullName>
    </submittedName>
</protein>